<dbReference type="InterPro" id="IPR001810">
    <property type="entry name" value="F-box_dom"/>
</dbReference>
<feature type="domain" description="F-box" evidence="2">
    <location>
        <begin position="24"/>
        <end position="73"/>
    </location>
</feature>
<dbReference type="Pfam" id="PF00646">
    <property type="entry name" value="F-box"/>
    <property type="match status" value="1"/>
</dbReference>
<comment type="caution">
    <text evidence="3">The sequence shown here is derived from an EMBL/GenBank/DDBJ whole genome shotgun (WGS) entry which is preliminary data.</text>
</comment>
<accession>A0ABR3A4C6</accession>
<feature type="region of interest" description="Disordered" evidence="1">
    <location>
        <begin position="1"/>
        <end position="20"/>
    </location>
</feature>
<evidence type="ECO:0000313" key="4">
    <source>
        <dbReference type="Proteomes" id="UP001437256"/>
    </source>
</evidence>
<name>A0ABR3A4C6_9AGAR</name>
<evidence type="ECO:0000256" key="1">
    <source>
        <dbReference type="SAM" id="MobiDB-lite"/>
    </source>
</evidence>
<dbReference type="SMART" id="SM00256">
    <property type="entry name" value="FBOX"/>
    <property type="match status" value="1"/>
</dbReference>
<proteinExistence type="predicted"/>
<gene>
    <name evidence="3" type="ORF">AAF712_004834</name>
</gene>
<organism evidence="3 4">
    <name type="scientific">Marasmius tenuissimus</name>
    <dbReference type="NCBI Taxonomy" id="585030"/>
    <lineage>
        <taxon>Eukaryota</taxon>
        <taxon>Fungi</taxon>
        <taxon>Dikarya</taxon>
        <taxon>Basidiomycota</taxon>
        <taxon>Agaricomycotina</taxon>
        <taxon>Agaricomycetes</taxon>
        <taxon>Agaricomycetidae</taxon>
        <taxon>Agaricales</taxon>
        <taxon>Marasmiineae</taxon>
        <taxon>Marasmiaceae</taxon>
        <taxon>Marasmius</taxon>
    </lineage>
</organism>
<feature type="compositionally biased region" description="Basic residues" evidence="1">
    <location>
        <begin position="1"/>
        <end position="19"/>
    </location>
</feature>
<dbReference type="InterPro" id="IPR036047">
    <property type="entry name" value="F-box-like_dom_sf"/>
</dbReference>
<dbReference type="SUPFAM" id="SSF81383">
    <property type="entry name" value="F-box domain"/>
    <property type="match status" value="1"/>
</dbReference>
<reference evidence="3 4" key="1">
    <citation type="submission" date="2024-05" db="EMBL/GenBank/DDBJ databases">
        <title>A draft genome resource for the thread blight pathogen Marasmius tenuissimus strain MS-2.</title>
        <authorList>
            <person name="Yulfo-Soto G.E."/>
            <person name="Baruah I.K."/>
            <person name="Amoako-Attah I."/>
            <person name="Bukari Y."/>
            <person name="Meinhardt L.W."/>
            <person name="Bailey B.A."/>
            <person name="Cohen S.P."/>
        </authorList>
    </citation>
    <scope>NUCLEOTIDE SEQUENCE [LARGE SCALE GENOMIC DNA]</scope>
    <source>
        <strain evidence="3 4">MS-2</strain>
    </source>
</reference>
<dbReference type="EMBL" id="JBBXMP010000020">
    <property type="protein sequence ID" value="KAL0068174.1"/>
    <property type="molecule type" value="Genomic_DNA"/>
</dbReference>
<protein>
    <recommendedName>
        <fullName evidence="2">F-box domain-containing protein</fullName>
    </recommendedName>
</protein>
<sequence length="549" mass="63202">MPPKRHKSKNTVAPKKARGSRGVLENIQNLPLDVVHEIFGYLHPQDLLRLSRTTKTIRKFVLDKSAAHAWRKARERSDVPEIIPTMSEPAFASLLLDTHCWHCNATNIRQIGWHALTRCCKKCQGKYFASYGDLRDLMRDLPSPLVATIPKFVSFRQGSQNAKIAFSIEATEEIHNEYISIPLGERENWVQGKVEEDEKLFKPVDACMIWDMDRKEAREAEIEAIREERYDDIAIRLIESGWHPAVVQSSIFRGSGYVKGTHPQPITDAVWKNLHPSFERMRDFYENCVRGDQATARYYLLDEYLEEFSKQLPLGLVMPHTDIIALSEPFRTMIEDSPITSKVKLKISQGRRLDLLQKVQSWNEFNTGLLLKKLQEHRPEATKGDLDLCSTLFRCPRCPKAVYTYPAILSHRCHTMSTIDWRERLSGGGNKKSVPNDLLVQKLELYTEANAVTEGIGLALGMPLTGMRSELMLRGNPMVQCVDCTKEDGSRVFMRWSAAINSVFDRMVVQTVEYGSVLYWFGRRKDWFVCKRCERRDDLIPLEEHISEE</sequence>
<dbReference type="Proteomes" id="UP001437256">
    <property type="component" value="Unassembled WGS sequence"/>
</dbReference>
<evidence type="ECO:0000313" key="3">
    <source>
        <dbReference type="EMBL" id="KAL0068174.1"/>
    </source>
</evidence>
<dbReference type="PROSITE" id="PS50181">
    <property type="entry name" value="FBOX"/>
    <property type="match status" value="1"/>
</dbReference>
<keyword evidence="4" id="KW-1185">Reference proteome</keyword>
<dbReference type="CDD" id="cd09917">
    <property type="entry name" value="F-box_SF"/>
    <property type="match status" value="1"/>
</dbReference>
<dbReference type="Gene3D" id="1.20.1280.50">
    <property type="match status" value="1"/>
</dbReference>
<evidence type="ECO:0000259" key="2">
    <source>
        <dbReference type="PROSITE" id="PS50181"/>
    </source>
</evidence>